<feature type="compositionally biased region" description="Polar residues" evidence="1">
    <location>
        <begin position="287"/>
        <end position="318"/>
    </location>
</feature>
<evidence type="ECO:0000259" key="2">
    <source>
        <dbReference type="Pfam" id="PF14021"/>
    </source>
</evidence>
<organism evidence="3 4">
    <name type="scientific">Nocardia brasiliensis</name>
    <dbReference type="NCBI Taxonomy" id="37326"/>
    <lineage>
        <taxon>Bacteria</taxon>
        <taxon>Bacillati</taxon>
        <taxon>Actinomycetota</taxon>
        <taxon>Actinomycetes</taxon>
        <taxon>Mycobacteriales</taxon>
        <taxon>Nocardiaceae</taxon>
        <taxon>Nocardia</taxon>
    </lineage>
</organism>
<feature type="region of interest" description="Disordered" evidence="1">
    <location>
        <begin position="367"/>
        <end position="414"/>
    </location>
</feature>
<protein>
    <submittedName>
        <fullName evidence="3">DUF4237 domain-containing protein</fullName>
    </submittedName>
</protein>
<dbReference type="Pfam" id="PF14021">
    <property type="entry name" value="TNT"/>
    <property type="match status" value="1"/>
</dbReference>
<feature type="compositionally biased region" description="Low complexity" evidence="1">
    <location>
        <begin position="245"/>
        <end position="259"/>
    </location>
</feature>
<gene>
    <name evidence="3" type="ORF">F5X71_07545</name>
</gene>
<reference evidence="3 4" key="1">
    <citation type="journal article" date="2019" name="ACS Chem. Biol.">
        <title>Identification and Mobilization of a Cryptic Antibiotic Biosynthesis Gene Locus from a Human-Pathogenic Nocardia Isolate.</title>
        <authorList>
            <person name="Herisse M."/>
            <person name="Ishida K."/>
            <person name="Porter J.L."/>
            <person name="Howden B."/>
            <person name="Hertweck C."/>
            <person name="Stinear T.P."/>
            <person name="Pidot S.J."/>
        </authorList>
    </citation>
    <scope>NUCLEOTIDE SEQUENCE [LARGE SCALE GENOMIC DNA]</scope>
    <source>
        <strain evidence="3 4">AUSMDU00024985</strain>
    </source>
</reference>
<dbReference type="InterPro" id="IPR025331">
    <property type="entry name" value="TNT"/>
</dbReference>
<evidence type="ECO:0000313" key="4">
    <source>
        <dbReference type="Proteomes" id="UP000501705"/>
    </source>
</evidence>
<dbReference type="InterPro" id="IPR053024">
    <property type="entry name" value="Fungal_surface_NADase"/>
</dbReference>
<sequence length="829" mass="87191">MTSPRRRVRLSAAVLAVTAAGIGVGFAVLAEVPHSDAAPYIPCEQWQQMHPGWPCVDVPEPSQPPTPSQPPLPTWAPNQPGTGGGSRAGALTPPPVGPGDGTPIVPVPGYTQPALPGNTPVAPPAQTPGPAPGSAPPAPLEPSEPSTLSGPPSAPLETLAPSPVPTAPIPVPARETVVDATTDSGASRNGLMALLALTGAAAFVAGAPLGRSRPSTPSSALGGMVKQANSKPQADFEGGGGKGTTGQSSSMGTLGLLTGVDPMPQQQPGVGGLPDVIDIVNEGTPAPGQSRTLPSGTGLQTNPGGTSTEWSPTGGQSFTTERTSPRPSQPSQQSSITPQQLTGVEPMPQQQQGPMDLLDVLALTKHGPIEPNTTTELPSGYTIENTTSSTENGVTVSTNTYRYPGTDPTTRTEYTRTFNEPFNGEGTSYDATVDEQGNLISVTVHGSKTIQEITFNPDHSYTVTGTDGSTQRFDPTGKPLDSPPTGLEDPKSQATKDWLREGWHTATSLNRFIQNLQGVHGVEGLQDDAEILGNAATSYAEWTLENQNSPNANAELLTTFGRHLLRYDDLVRYGPQYWQQKMGLDIGTAIIGGEAAIPARPFLRGGEELAEGVGRGAVPPKGGSARPGSGAIGNNPPPITIRNLPETDALPPYAQPRPDLIDPNVPTGIIPPDYMPYGDTLTPEEFAQKYWDPSVPAPDYAPDKPGAWKYPDENGFRLDPSGNPIIFDRNYVPPPGTEFDRFGSEFGRYLAPKGSGFGERSLPPNSLQEPYYTYVVTDVPLPDGWRLELGPVAPGFEQQGNGIQIFIVPPVDYNEGPVLAYLRKEGYLR</sequence>
<feature type="region of interest" description="Disordered" evidence="1">
    <location>
        <begin position="209"/>
        <end position="351"/>
    </location>
</feature>
<proteinExistence type="predicted"/>
<dbReference type="EMBL" id="CP046171">
    <property type="protein sequence ID" value="QIS02193.1"/>
    <property type="molecule type" value="Genomic_DNA"/>
</dbReference>
<feature type="region of interest" description="Disordered" evidence="1">
    <location>
        <begin position="616"/>
        <end position="635"/>
    </location>
</feature>
<dbReference type="PANTHER" id="PTHR42059">
    <property type="entry name" value="TNT DOMAIN-CONTAINING PROTEIN"/>
    <property type="match status" value="1"/>
</dbReference>
<feature type="compositionally biased region" description="Low complexity" evidence="1">
    <location>
        <begin position="319"/>
        <end position="342"/>
    </location>
</feature>
<feature type="domain" description="TNT" evidence="2">
    <location>
        <begin position="734"/>
        <end position="828"/>
    </location>
</feature>
<name>A0A6G9XMW4_NOCBR</name>
<feature type="region of interest" description="Disordered" evidence="1">
    <location>
        <begin position="54"/>
        <end position="170"/>
    </location>
</feature>
<dbReference type="Proteomes" id="UP000501705">
    <property type="component" value="Chromosome"/>
</dbReference>
<feature type="compositionally biased region" description="Pro residues" evidence="1">
    <location>
        <begin position="61"/>
        <end position="74"/>
    </location>
</feature>
<feature type="compositionally biased region" description="Polar residues" evidence="1">
    <location>
        <begin position="371"/>
        <end position="401"/>
    </location>
</feature>
<evidence type="ECO:0000313" key="3">
    <source>
        <dbReference type="EMBL" id="QIS02193.1"/>
    </source>
</evidence>
<feature type="compositionally biased region" description="Pro residues" evidence="1">
    <location>
        <begin position="121"/>
        <end position="142"/>
    </location>
</feature>
<accession>A0A6G9XMW4</accession>
<dbReference type="AlphaFoldDB" id="A0A6G9XMW4"/>
<dbReference type="GO" id="GO:0050135">
    <property type="term" value="F:NADP+ nucleosidase activity"/>
    <property type="evidence" value="ECO:0007669"/>
    <property type="project" value="InterPro"/>
</dbReference>
<feature type="compositionally biased region" description="Polar residues" evidence="1">
    <location>
        <begin position="464"/>
        <end position="473"/>
    </location>
</feature>
<dbReference type="PANTHER" id="PTHR42059:SF1">
    <property type="entry name" value="TNT DOMAIN-CONTAINING PROTEIN"/>
    <property type="match status" value="1"/>
</dbReference>
<feature type="region of interest" description="Disordered" evidence="1">
    <location>
        <begin position="464"/>
        <end position="492"/>
    </location>
</feature>
<evidence type="ECO:0000256" key="1">
    <source>
        <dbReference type="SAM" id="MobiDB-lite"/>
    </source>
</evidence>